<proteinExistence type="inferred from homology"/>
<feature type="domain" description="AAA+ ATPase" evidence="6">
    <location>
        <begin position="50"/>
        <end position="167"/>
    </location>
</feature>
<dbReference type="Pfam" id="PF00004">
    <property type="entry name" value="AAA"/>
    <property type="match status" value="1"/>
</dbReference>
<dbReference type="PANTHER" id="PTHR13779:SF7">
    <property type="entry name" value="ATPASE WRNIP1"/>
    <property type="match status" value="1"/>
</dbReference>
<dbReference type="FunFam" id="3.40.50.300:FF:000137">
    <property type="entry name" value="Replication-associated recombination protein A"/>
    <property type="match status" value="1"/>
</dbReference>
<keyword evidence="3" id="KW-0235">DNA replication</keyword>
<dbReference type="CDD" id="cd00009">
    <property type="entry name" value="AAA"/>
    <property type="match status" value="1"/>
</dbReference>
<gene>
    <name evidence="7" type="ORF">AMK68_04120</name>
</gene>
<organism evidence="7 8">
    <name type="scientific">candidate division KD3-62 bacterium DG_56</name>
    <dbReference type="NCBI Taxonomy" id="1704032"/>
    <lineage>
        <taxon>Bacteria</taxon>
        <taxon>candidate division KD3-62</taxon>
    </lineage>
</organism>
<dbReference type="FunFam" id="1.20.272.10:FF:000001">
    <property type="entry name" value="Putative AAA family ATPase"/>
    <property type="match status" value="1"/>
</dbReference>
<comment type="caution">
    <text evidence="7">The sequence shown here is derived from an EMBL/GenBank/DDBJ whole genome shotgun (WGS) entry which is preliminary data.</text>
</comment>
<dbReference type="PANTHER" id="PTHR13779">
    <property type="entry name" value="WERNER HELICASE-INTERACTING PROTEIN 1 FAMILY MEMBER"/>
    <property type="match status" value="1"/>
</dbReference>
<dbReference type="AlphaFoldDB" id="A0A0S7XLY9"/>
<dbReference type="InterPro" id="IPR003593">
    <property type="entry name" value="AAA+_ATPase"/>
</dbReference>
<keyword evidence="4" id="KW-0547">Nucleotide-binding</keyword>
<dbReference type="GO" id="GO:0008047">
    <property type="term" value="F:enzyme activator activity"/>
    <property type="evidence" value="ECO:0007669"/>
    <property type="project" value="TreeGrafter"/>
</dbReference>
<dbReference type="Gene3D" id="1.10.3710.10">
    <property type="entry name" value="DNA polymerase III clamp loader subunits, C-terminal domain"/>
    <property type="match status" value="1"/>
</dbReference>
<accession>A0A0S7XLY9</accession>
<comment type="similarity">
    <text evidence="2">Belongs to the AAA ATPase family. RarA/MGS1/WRNIP1 subfamily.</text>
</comment>
<evidence type="ECO:0000259" key="6">
    <source>
        <dbReference type="SMART" id="SM00382"/>
    </source>
</evidence>
<dbReference type="Pfam" id="PF16193">
    <property type="entry name" value="AAA_assoc_2"/>
    <property type="match status" value="1"/>
</dbReference>
<sequence length="452" mass="49221">MTLFEPAAEAGAAPAPLATRMRPRTLDEFVGQEHLVGPGTPLRRAIEQDDLHSAILWGPAGCGKSTIAHVIAAYTQAHFEPFSAVTAGVAHVRKAIAAARTRRRASGQRTILFIDEIHRFNKAQQDAFLPFVEDGTIVLLGATTENPYFEINSPLLSRSTIYTLDPLSPEQIGVIVDGTMADRERGLGELNVELTPDAREFLVTRSGGDARVALNTVEAAAGLAHPDERDRRTITLELAERGMQQRHLDYDKGGDAHYDVISAFIKSVRGSDPDAALYWLARMLLAGEDARFIARRLVILASEDIGNADPMGLTIAASAAHAVEFVGLPEAQLCLAQATTYLAAAPKSNASYLGLNRAMEDVRRGPAARVPLHLRSTAYPAAAELGHGADYQYAHDFPGHFAAQDYLPPGVKTQPYYEPTDLGYEAKIKRHMQALEQRRREVAEESKQDGDD</sequence>
<dbReference type="PATRIC" id="fig|1704032.3.peg.672"/>
<dbReference type="Gene3D" id="1.20.272.10">
    <property type="match status" value="1"/>
</dbReference>
<evidence type="ECO:0000256" key="3">
    <source>
        <dbReference type="ARBA" id="ARBA00022705"/>
    </source>
</evidence>
<evidence type="ECO:0000256" key="4">
    <source>
        <dbReference type="ARBA" id="ARBA00022741"/>
    </source>
</evidence>
<comment type="function">
    <text evidence="1">DNA-dependent ATPase that plays important roles in cellular responses to stalled DNA replication processes.</text>
</comment>
<evidence type="ECO:0000256" key="5">
    <source>
        <dbReference type="ARBA" id="ARBA00022840"/>
    </source>
</evidence>
<dbReference type="SUPFAM" id="SSF52540">
    <property type="entry name" value="P-loop containing nucleoside triphosphate hydrolases"/>
    <property type="match status" value="1"/>
</dbReference>
<dbReference type="InterPro" id="IPR032423">
    <property type="entry name" value="AAA_assoc_2"/>
</dbReference>
<dbReference type="Pfam" id="PF12002">
    <property type="entry name" value="MgsA_C"/>
    <property type="match status" value="1"/>
</dbReference>
<dbReference type="InterPro" id="IPR008921">
    <property type="entry name" value="DNA_pol3_clamp-load_cplx_C"/>
</dbReference>
<dbReference type="Proteomes" id="UP000052020">
    <property type="component" value="Unassembled WGS sequence"/>
</dbReference>
<dbReference type="CDD" id="cd18139">
    <property type="entry name" value="HLD_clamp_RarA"/>
    <property type="match status" value="1"/>
</dbReference>
<evidence type="ECO:0000313" key="7">
    <source>
        <dbReference type="EMBL" id="KPJ63113.1"/>
    </source>
</evidence>
<dbReference type="GO" id="GO:0006261">
    <property type="term" value="P:DNA-templated DNA replication"/>
    <property type="evidence" value="ECO:0007669"/>
    <property type="project" value="TreeGrafter"/>
</dbReference>
<dbReference type="EMBL" id="LIZY01000091">
    <property type="protein sequence ID" value="KPJ63113.1"/>
    <property type="molecule type" value="Genomic_DNA"/>
</dbReference>
<dbReference type="SMART" id="SM00382">
    <property type="entry name" value="AAA"/>
    <property type="match status" value="1"/>
</dbReference>
<dbReference type="InterPro" id="IPR003959">
    <property type="entry name" value="ATPase_AAA_core"/>
</dbReference>
<dbReference type="GO" id="GO:0003677">
    <property type="term" value="F:DNA binding"/>
    <property type="evidence" value="ECO:0007669"/>
    <property type="project" value="InterPro"/>
</dbReference>
<dbReference type="InterPro" id="IPR027417">
    <property type="entry name" value="P-loop_NTPase"/>
</dbReference>
<dbReference type="Gene3D" id="1.10.8.60">
    <property type="match status" value="1"/>
</dbReference>
<dbReference type="GO" id="GO:0017116">
    <property type="term" value="F:single-stranded DNA helicase activity"/>
    <property type="evidence" value="ECO:0007669"/>
    <property type="project" value="TreeGrafter"/>
</dbReference>
<name>A0A0S7XLY9_9BACT</name>
<evidence type="ECO:0000313" key="8">
    <source>
        <dbReference type="Proteomes" id="UP000052020"/>
    </source>
</evidence>
<dbReference type="GO" id="GO:0005524">
    <property type="term" value="F:ATP binding"/>
    <property type="evidence" value="ECO:0007669"/>
    <property type="project" value="UniProtKB-KW"/>
</dbReference>
<evidence type="ECO:0000256" key="2">
    <source>
        <dbReference type="ARBA" id="ARBA00008959"/>
    </source>
</evidence>
<dbReference type="GO" id="GO:0000731">
    <property type="term" value="P:DNA synthesis involved in DNA repair"/>
    <property type="evidence" value="ECO:0007669"/>
    <property type="project" value="TreeGrafter"/>
</dbReference>
<dbReference type="SUPFAM" id="SSF48019">
    <property type="entry name" value="post-AAA+ oligomerization domain-like"/>
    <property type="match status" value="1"/>
</dbReference>
<keyword evidence="5" id="KW-0067">ATP-binding</keyword>
<evidence type="ECO:0000256" key="1">
    <source>
        <dbReference type="ARBA" id="ARBA00002393"/>
    </source>
</evidence>
<dbReference type="Gene3D" id="3.40.50.300">
    <property type="entry name" value="P-loop containing nucleotide triphosphate hydrolases"/>
    <property type="match status" value="1"/>
</dbReference>
<dbReference type="InterPro" id="IPR051314">
    <property type="entry name" value="AAA_ATPase_RarA/MGS1/WRNIP1"/>
</dbReference>
<reference evidence="7 8" key="1">
    <citation type="journal article" date="2015" name="Microbiome">
        <title>Genomic resolution of linkages in carbon, nitrogen, and sulfur cycling among widespread estuary sediment bacteria.</title>
        <authorList>
            <person name="Baker B.J."/>
            <person name="Lazar C.S."/>
            <person name="Teske A.P."/>
            <person name="Dick G.J."/>
        </authorList>
    </citation>
    <scope>NUCLEOTIDE SEQUENCE [LARGE SCALE GENOMIC DNA]</scope>
    <source>
        <strain evidence="7">DG_56</strain>
    </source>
</reference>
<dbReference type="GO" id="GO:0016887">
    <property type="term" value="F:ATP hydrolysis activity"/>
    <property type="evidence" value="ECO:0007669"/>
    <property type="project" value="InterPro"/>
</dbReference>
<dbReference type="InterPro" id="IPR021886">
    <property type="entry name" value="MgsA_C"/>
</dbReference>
<protein>
    <submittedName>
        <fullName evidence="7">AAA family ATPase</fullName>
    </submittedName>
</protein>